<comment type="caution">
    <text evidence="1">The sequence shown here is derived from an EMBL/GenBank/DDBJ whole genome shotgun (WGS) entry which is preliminary data.</text>
</comment>
<accession>A0ABP1YMY3</accession>
<protein>
    <submittedName>
        <fullName evidence="1">Uncharacterized protein</fullName>
    </submittedName>
</protein>
<gene>
    <name evidence="1" type="ORF">ERS137967_03772</name>
</gene>
<proteinExistence type="predicted"/>
<name>A0ABP1YMY3_9GAMM</name>
<dbReference type="Proteomes" id="UP000040578">
    <property type="component" value="Unassembled WGS sequence"/>
</dbReference>
<dbReference type="EMBL" id="CPYD01000030">
    <property type="protein sequence ID" value="CNF30591.1"/>
    <property type="molecule type" value="Genomic_DNA"/>
</dbReference>
<sequence length="41" mass="4638">MTLATLNVIGDLLNCLYLAAELWAPLQWNLTVFKTFTLILV</sequence>
<evidence type="ECO:0000313" key="2">
    <source>
        <dbReference type="Proteomes" id="UP000040578"/>
    </source>
</evidence>
<reference evidence="1 2" key="1">
    <citation type="submission" date="2015-03" db="EMBL/GenBank/DDBJ databases">
        <authorList>
            <consortium name="Pathogen Informatics"/>
            <person name="Murphy D."/>
        </authorList>
    </citation>
    <scope>NUCLEOTIDE SEQUENCE [LARGE SCALE GENOMIC DNA]</scope>
    <source>
        <strain evidence="2">type strain: CIP110231</strain>
    </source>
</reference>
<keyword evidence="2" id="KW-1185">Reference proteome</keyword>
<organism evidence="1 2">
    <name type="scientific">Yersinia nurmii</name>
    <dbReference type="NCBI Taxonomy" id="685706"/>
    <lineage>
        <taxon>Bacteria</taxon>
        <taxon>Pseudomonadati</taxon>
        <taxon>Pseudomonadota</taxon>
        <taxon>Gammaproteobacteria</taxon>
        <taxon>Enterobacterales</taxon>
        <taxon>Yersiniaceae</taxon>
        <taxon>Yersinia</taxon>
    </lineage>
</organism>
<evidence type="ECO:0000313" key="1">
    <source>
        <dbReference type="EMBL" id="CNF30591.1"/>
    </source>
</evidence>